<evidence type="ECO:0000259" key="15">
    <source>
        <dbReference type="SMART" id="SM00478"/>
    </source>
</evidence>
<dbReference type="GO" id="GO:0006284">
    <property type="term" value="P:base-excision repair"/>
    <property type="evidence" value="ECO:0007669"/>
    <property type="project" value="UniProtKB-UniRule"/>
</dbReference>
<evidence type="ECO:0000256" key="4">
    <source>
        <dbReference type="ARBA" id="ARBA00012045"/>
    </source>
</evidence>
<dbReference type="EMBL" id="QENZ01000006">
    <property type="protein sequence ID" value="PVX49382.1"/>
    <property type="molecule type" value="Genomic_DNA"/>
</dbReference>
<comment type="function">
    <text evidence="2">Adenine glycosylase active on G-A mispairs. MutY also corrects error-prone DNA synthesis past GO lesions which are due to the oxidatively damaged form of guanine: 7,8-dihydro-8-oxoguanine (8-oxo-dGTP).</text>
</comment>
<dbReference type="Gene3D" id="1.10.340.30">
    <property type="entry name" value="Hypothetical protein, domain 2"/>
    <property type="match status" value="1"/>
</dbReference>
<keyword evidence="8 14" id="KW-0227">DNA damage</keyword>
<dbReference type="FunFam" id="1.10.340.30:FF:000002">
    <property type="entry name" value="Adenine DNA glycosylase"/>
    <property type="match status" value="1"/>
</dbReference>
<dbReference type="Pfam" id="PF00633">
    <property type="entry name" value="HHH"/>
    <property type="match status" value="1"/>
</dbReference>
<evidence type="ECO:0000256" key="12">
    <source>
        <dbReference type="ARBA" id="ARBA00023204"/>
    </source>
</evidence>
<dbReference type="GO" id="GO:0035485">
    <property type="term" value="F:adenine/guanine mispair binding"/>
    <property type="evidence" value="ECO:0007669"/>
    <property type="project" value="TreeGrafter"/>
</dbReference>
<feature type="domain" description="HhH-GPD" evidence="15">
    <location>
        <begin position="36"/>
        <end position="187"/>
    </location>
</feature>
<dbReference type="Gene3D" id="3.90.79.10">
    <property type="entry name" value="Nucleoside Triphosphate Pyrophosphohydrolase"/>
    <property type="match status" value="1"/>
</dbReference>
<dbReference type="InterPro" id="IPR000445">
    <property type="entry name" value="HhH_motif"/>
</dbReference>
<dbReference type="InterPro" id="IPR011257">
    <property type="entry name" value="DNA_glycosylase"/>
</dbReference>
<dbReference type="Gene3D" id="1.10.1670.10">
    <property type="entry name" value="Helix-hairpin-Helix base-excision DNA repair enzymes (C-terminal)"/>
    <property type="match status" value="1"/>
</dbReference>
<evidence type="ECO:0000256" key="6">
    <source>
        <dbReference type="ARBA" id="ARBA00022485"/>
    </source>
</evidence>
<keyword evidence="17" id="KW-1185">Reference proteome</keyword>
<dbReference type="GO" id="GO:0046872">
    <property type="term" value="F:metal ion binding"/>
    <property type="evidence" value="ECO:0007669"/>
    <property type="project" value="UniProtKB-UniRule"/>
</dbReference>
<organism evidence="16 17">
    <name type="scientific">Balneicella halophila</name>
    <dbReference type="NCBI Taxonomy" id="1537566"/>
    <lineage>
        <taxon>Bacteria</taxon>
        <taxon>Pseudomonadati</taxon>
        <taxon>Bacteroidota</taxon>
        <taxon>Bacteroidia</taxon>
        <taxon>Bacteroidales</taxon>
        <taxon>Balneicellaceae</taxon>
        <taxon>Balneicella</taxon>
    </lineage>
</organism>
<reference evidence="16 17" key="1">
    <citation type="submission" date="2018-05" db="EMBL/GenBank/DDBJ databases">
        <title>Genomic Encyclopedia of Type Strains, Phase IV (KMG-IV): sequencing the most valuable type-strain genomes for metagenomic binning, comparative biology and taxonomic classification.</title>
        <authorList>
            <person name="Goeker M."/>
        </authorList>
    </citation>
    <scope>NUCLEOTIDE SEQUENCE [LARGE SCALE GENOMIC DNA]</scope>
    <source>
        <strain evidence="16 17">DSM 28579</strain>
    </source>
</reference>
<dbReference type="GO" id="GO:0034039">
    <property type="term" value="F:8-oxo-7,8-dihydroguanine DNA N-glycosylase activity"/>
    <property type="evidence" value="ECO:0007669"/>
    <property type="project" value="TreeGrafter"/>
</dbReference>
<keyword evidence="11" id="KW-0411">Iron-sulfur</keyword>
<dbReference type="GO" id="GO:0032357">
    <property type="term" value="F:oxidized purine DNA binding"/>
    <property type="evidence" value="ECO:0007669"/>
    <property type="project" value="TreeGrafter"/>
</dbReference>
<dbReference type="PANTHER" id="PTHR42944:SF1">
    <property type="entry name" value="ADENINE DNA GLYCOSYLASE"/>
    <property type="match status" value="1"/>
</dbReference>
<dbReference type="SUPFAM" id="SSF48150">
    <property type="entry name" value="DNA-glycosylase"/>
    <property type="match status" value="1"/>
</dbReference>
<dbReference type="PANTHER" id="PTHR42944">
    <property type="entry name" value="ADENINE DNA GLYCOSYLASE"/>
    <property type="match status" value="1"/>
</dbReference>
<dbReference type="InterPro" id="IPR023170">
    <property type="entry name" value="HhH_base_excis_C"/>
</dbReference>
<dbReference type="InterPro" id="IPR003265">
    <property type="entry name" value="HhH-GPD_domain"/>
</dbReference>
<proteinExistence type="inferred from homology"/>
<protein>
    <recommendedName>
        <fullName evidence="5 14">Adenine DNA glycosylase</fullName>
        <ecNumber evidence="4 14">3.2.2.31</ecNumber>
    </recommendedName>
</protein>
<dbReference type="CDD" id="cd00056">
    <property type="entry name" value="ENDO3c"/>
    <property type="match status" value="1"/>
</dbReference>
<comment type="similarity">
    <text evidence="3 14">Belongs to the Nth/MutY family.</text>
</comment>
<evidence type="ECO:0000256" key="3">
    <source>
        <dbReference type="ARBA" id="ARBA00008343"/>
    </source>
</evidence>
<evidence type="ECO:0000256" key="10">
    <source>
        <dbReference type="ARBA" id="ARBA00023004"/>
    </source>
</evidence>
<gene>
    <name evidence="16" type="ORF">C7377_1798</name>
</gene>
<name>A0A7L4UML3_BALHA</name>
<accession>A0A7L4UML3</accession>
<dbReference type="GO" id="GO:0006298">
    <property type="term" value="P:mismatch repair"/>
    <property type="evidence" value="ECO:0007669"/>
    <property type="project" value="TreeGrafter"/>
</dbReference>
<dbReference type="OrthoDB" id="9802365at2"/>
<dbReference type="EC" id="3.2.2.31" evidence="4 14"/>
<keyword evidence="7" id="KW-0479">Metal-binding</keyword>
<sequence length="343" mass="40573">MQEFSVALLGWYHKNKRDLPWRKTKNPYKIWLSEIILQQTRVDQGLKYYLSFLEHFPTLFDLAKASEQEVLKLWQGLGYYSRARNLHFTAKFIVNELDGKFPDNYNELLQLKGVGKYTAAAIASFAYDEAVPAIDGNVYRLFSRLFGIYTPIHTTKAQKEFFKIVSELIHEKEAGYLNQATMELGAIVCRPRNPDCEDCPLAFKCWAFEKNKQHELPVKKAKIQIKHRYFNYFIIEQEEGKILHLREQKDIWRHLYQFPLLERKNPLLEEIENFIVERFGTSHLTLSKINETPIIHKLSHQHLHLTFWKVTTDKIQELPKWHCFVNEDNVSKLPVPKSIESYI</sequence>
<keyword evidence="10 14" id="KW-0408">Iron</keyword>
<keyword evidence="12" id="KW-0234">DNA repair</keyword>
<evidence type="ECO:0000256" key="11">
    <source>
        <dbReference type="ARBA" id="ARBA00023014"/>
    </source>
</evidence>
<dbReference type="NCBIfam" id="TIGR01084">
    <property type="entry name" value="mutY"/>
    <property type="match status" value="1"/>
</dbReference>
<comment type="cofactor">
    <cofactor evidence="14">
        <name>[4Fe-4S] cluster</name>
        <dbReference type="ChEBI" id="CHEBI:49883"/>
    </cofactor>
    <text evidence="14">Binds 1 [4Fe-4S] cluster.</text>
</comment>
<evidence type="ECO:0000313" key="16">
    <source>
        <dbReference type="EMBL" id="PVX49382.1"/>
    </source>
</evidence>
<dbReference type="GO" id="GO:0000701">
    <property type="term" value="F:purine-specific mismatch base pair DNA N-glycosylase activity"/>
    <property type="evidence" value="ECO:0007669"/>
    <property type="project" value="UniProtKB-EC"/>
</dbReference>
<dbReference type="RefSeq" id="WP_116497006.1">
    <property type="nucleotide sequence ID" value="NZ_QENZ01000006.1"/>
</dbReference>
<evidence type="ECO:0000256" key="14">
    <source>
        <dbReference type="RuleBase" id="RU365096"/>
    </source>
</evidence>
<comment type="catalytic activity">
    <reaction evidence="1 14">
        <text>Hydrolyzes free adenine bases from 7,8-dihydro-8-oxoguanine:adenine mismatched double-stranded DNA, leaving an apurinic site.</text>
        <dbReference type="EC" id="3.2.2.31"/>
    </reaction>
</comment>
<dbReference type="Pfam" id="PF00730">
    <property type="entry name" value="HhH-GPD"/>
    <property type="match status" value="1"/>
</dbReference>
<dbReference type="SUPFAM" id="SSF55811">
    <property type="entry name" value="Nudix"/>
    <property type="match status" value="1"/>
</dbReference>
<dbReference type="SMART" id="SM00478">
    <property type="entry name" value="ENDO3c"/>
    <property type="match status" value="1"/>
</dbReference>
<dbReference type="Proteomes" id="UP000251835">
    <property type="component" value="Unassembled WGS sequence"/>
</dbReference>
<dbReference type="InterPro" id="IPR005760">
    <property type="entry name" value="A/G_AdeGlyc_MutY"/>
</dbReference>
<evidence type="ECO:0000256" key="5">
    <source>
        <dbReference type="ARBA" id="ARBA00022023"/>
    </source>
</evidence>
<dbReference type="InterPro" id="IPR044298">
    <property type="entry name" value="MIG/MutY"/>
</dbReference>
<comment type="caution">
    <text evidence="16">The sequence shown here is derived from an EMBL/GenBank/DDBJ whole genome shotgun (WGS) entry which is preliminary data.</text>
</comment>
<keyword evidence="13 14" id="KW-0326">Glycosidase</keyword>
<dbReference type="Pfam" id="PF14815">
    <property type="entry name" value="NUDIX_4"/>
    <property type="match status" value="1"/>
</dbReference>
<dbReference type="GO" id="GO:0051539">
    <property type="term" value="F:4 iron, 4 sulfur cluster binding"/>
    <property type="evidence" value="ECO:0007669"/>
    <property type="project" value="UniProtKB-UniRule"/>
</dbReference>
<dbReference type="CDD" id="cd03431">
    <property type="entry name" value="NUDIX_DNA_Glycosylase_C-MutY"/>
    <property type="match status" value="1"/>
</dbReference>
<keyword evidence="9" id="KW-0378">Hydrolase</keyword>
<dbReference type="InterPro" id="IPR029119">
    <property type="entry name" value="MutY_C"/>
</dbReference>
<evidence type="ECO:0000313" key="17">
    <source>
        <dbReference type="Proteomes" id="UP000251835"/>
    </source>
</evidence>
<evidence type="ECO:0000256" key="9">
    <source>
        <dbReference type="ARBA" id="ARBA00022801"/>
    </source>
</evidence>
<evidence type="ECO:0000256" key="8">
    <source>
        <dbReference type="ARBA" id="ARBA00022763"/>
    </source>
</evidence>
<evidence type="ECO:0000256" key="2">
    <source>
        <dbReference type="ARBA" id="ARBA00002933"/>
    </source>
</evidence>
<evidence type="ECO:0000256" key="1">
    <source>
        <dbReference type="ARBA" id="ARBA00000843"/>
    </source>
</evidence>
<dbReference type="AlphaFoldDB" id="A0A7L4UML3"/>
<evidence type="ECO:0000256" key="7">
    <source>
        <dbReference type="ARBA" id="ARBA00022723"/>
    </source>
</evidence>
<evidence type="ECO:0000256" key="13">
    <source>
        <dbReference type="ARBA" id="ARBA00023295"/>
    </source>
</evidence>
<dbReference type="InterPro" id="IPR015797">
    <property type="entry name" value="NUDIX_hydrolase-like_dom_sf"/>
</dbReference>
<keyword evidence="6" id="KW-0004">4Fe-4S</keyword>